<dbReference type="RefSeq" id="WP_188956853.1">
    <property type="nucleotide sequence ID" value="NZ_BMIB01000004.1"/>
</dbReference>
<dbReference type="NCBIfam" id="TIGR02226">
    <property type="entry name" value="two_anch"/>
    <property type="match status" value="1"/>
</dbReference>
<keyword evidence="1" id="KW-0812">Transmembrane</keyword>
<keyword evidence="1" id="KW-0472">Membrane</keyword>
<keyword evidence="4" id="KW-1185">Reference proteome</keyword>
<dbReference type="InterPro" id="IPR024163">
    <property type="entry name" value="Aerotolerance_reg_N"/>
</dbReference>
<accession>A0A917J2L6</accession>
<evidence type="ECO:0000259" key="2">
    <source>
        <dbReference type="Pfam" id="PF07584"/>
    </source>
</evidence>
<reference evidence="3" key="1">
    <citation type="journal article" date="2014" name="Int. J. Syst. Evol. Microbiol.">
        <title>Complete genome sequence of Corynebacterium casei LMG S-19264T (=DSM 44701T), isolated from a smear-ripened cheese.</title>
        <authorList>
            <consortium name="US DOE Joint Genome Institute (JGI-PGF)"/>
            <person name="Walter F."/>
            <person name="Albersmeier A."/>
            <person name="Kalinowski J."/>
            <person name="Ruckert C."/>
        </authorList>
    </citation>
    <scope>NUCLEOTIDE SEQUENCE</scope>
    <source>
        <strain evidence="3">CGMCC 1.15290</strain>
    </source>
</reference>
<sequence length="503" mass="56056">MLQLTNAIWLWAGTAVIIPLLLHLWNIRQGKVLQVGSIQLMQQHARQASLNRRLTDIPLLLLRCLLILLVALLLAKPVWVARSSSTKKGWVLLAPDYGKQTYQHFKPAIDALLQQGFELRFLEEDFTPVDTSRFFGTDKMSPPEQTGNYWAPLPKLTAKAQHGMPVYIYSANQLRYFNGEKPVLPSNIHWFTFTPENETRRSIASAWRMPPASGQTGDSGTIRIAMAHSTPASLIYSYHTIPFTAGNHDSFTVRRFQDGTWRISLPGAALVKIDTTVCRIALYTGDYPQDARYIQAAITAIQSSLQLPVQLVTFSSTPPAQPYSWLMWLSAKPVPAALQAENVLTYHNGKTSTAASVLQTGQPMQPVTLRQYNLVTTPEDSLRVLWRNGWGQPVLYTTLNQPHYYRLATRFSPLWNTLTWSADFPALLTRLLLEGGTAADATDAADIRSIDSAQLQPQTSIASGTTHAPDNTTPLQPLCWLLTTIVLLCERLLAHKNKGGAYA</sequence>
<keyword evidence="1" id="KW-1133">Transmembrane helix</keyword>
<dbReference type="AlphaFoldDB" id="A0A917J2L6"/>
<evidence type="ECO:0000256" key="1">
    <source>
        <dbReference type="SAM" id="Phobius"/>
    </source>
</evidence>
<feature type="transmembrane region" description="Helical" evidence="1">
    <location>
        <begin position="6"/>
        <end position="25"/>
    </location>
</feature>
<dbReference type="Pfam" id="PF07584">
    <property type="entry name" value="BatA"/>
    <property type="match status" value="1"/>
</dbReference>
<dbReference type="InterPro" id="IPR011933">
    <property type="entry name" value="Double_TM_dom"/>
</dbReference>
<gene>
    <name evidence="3" type="ORF">GCM10011379_46370</name>
</gene>
<evidence type="ECO:0000313" key="3">
    <source>
        <dbReference type="EMBL" id="GGH78450.1"/>
    </source>
</evidence>
<name>A0A917J2L6_9BACT</name>
<feature type="domain" description="Aerotolerance regulator N-terminal" evidence="2">
    <location>
        <begin position="1"/>
        <end position="77"/>
    </location>
</feature>
<dbReference type="EMBL" id="BMIB01000004">
    <property type="protein sequence ID" value="GGH78450.1"/>
    <property type="molecule type" value="Genomic_DNA"/>
</dbReference>
<feature type="transmembrane region" description="Helical" evidence="1">
    <location>
        <begin position="60"/>
        <end position="79"/>
    </location>
</feature>
<protein>
    <recommendedName>
        <fullName evidence="2">Aerotolerance regulator N-terminal domain-containing protein</fullName>
    </recommendedName>
</protein>
<proteinExistence type="predicted"/>
<comment type="caution">
    <text evidence="3">The sequence shown here is derived from an EMBL/GenBank/DDBJ whole genome shotgun (WGS) entry which is preliminary data.</text>
</comment>
<dbReference type="Proteomes" id="UP000627292">
    <property type="component" value="Unassembled WGS sequence"/>
</dbReference>
<reference evidence="3" key="2">
    <citation type="submission" date="2020-09" db="EMBL/GenBank/DDBJ databases">
        <authorList>
            <person name="Sun Q."/>
            <person name="Zhou Y."/>
        </authorList>
    </citation>
    <scope>NUCLEOTIDE SEQUENCE</scope>
    <source>
        <strain evidence="3">CGMCC 1.15290</strain>
    </source>
</reference>
<evidence type="ECO:0000313" key="4">
    <source>
        <dbReference type="Proteomes" id="UP000627292"/>
    </source>
</evidence>
<organism evidence="3 4">
    <name type="scientific">Filimonas zeae</name>
    <dbReference type="NCBI Taxonomy" id="1737353"/>
    <lineage>
        <taxon>Bacteria</taxon>
        <taxon>Pseudomonadati</taxon>
        <taxon>Bacteroidota</taxon>
        <taxon>Chitinophagia</taxon>
        <taxon>Chitinophagales</taxon>
        <taxon>Chitinophagaceae</taxon>
        <taxon>Filimonas</taxon>
    </lineage>
</organism>